<sequence>MDMTEWNQSIIPAIRNLKDFDAALRTDYTHLVLLNVHVAQVKAIVTRAGQSGKKLFLHADLIDGLKSDEYAAEFLAQEVRPAGIISTRNNVLLTAKKKGLIAIQRIFLLDTLALENSYVQIAKTKPDFVEVLPGIMPHIIQEIRETTGVPVIAGGLIRTREDVELALTGGAVAVTTSKKILW</sequence>
<dbReference type="STRING" id="1178515.SY83_00040"/>
<dbReference type="InterPro" id="IPR013785">
    <property type="entry name" value="Aldolase_TIM"/>
</dbReference>
<dbReference type="GO" id="GO:0003723">
    <property type="term" value="F:RNA binding"/>
    <property type="evidence" value="ECO:0007669"/>
    <property type="project" value="UniProtKB-KW"/>
</dbReference>
<name>A0A172TDD7_9BACL</name>
<dbReference type="PANTHER" id="PTHR35787:SF1">
    <property type="entry name" value="GLYCEROL UPTAKE OPERON ANTITERMINATOR REGULATORY PROTEIN"/>
    <property type="match status" value="1"/>
</dbReference>
<keyword evidence="1" id="KW-0805">Transcription regulation</keyword>
<dbReference type="GO" id="GO:0006071">
    <property type="term" value="P:glycerol metabolic process"/>
    <property type="evidence" value="ECO:0007669"/>
    <property type="project" value="UniProtKB-UniRule"/>
</dbReference>
<evidence type="ECO:0000313" key="2">
    <source>
        <dbReference type="EMBL" id="ANE45030.1"/>
    </source>
</evidence>
<keyword evidence="1" id="KW-0804">Transcription</keyword>
<keyword evidence="1" id="KW-0694">RNA-binding</keyword>
<gene>
    <name evidence="2" type="ORF">SY83_00040</name>
</gene>
<protein>
    <recommendedName>
        <fullName evidence="1">Glycerol uptake operon antiterminator regulatory protein</fullName>
    </recommendedName>
</protein>
<accession>A0A172TDD7</accession>
<proteinExistence type="predicted"/>
<reference evidence="2 3" key="1">
    <citation type="submission" date="2015-01" db="EMBL/GenBank/DDBJ databases">
        <title>Paenibacillus swuensis/DY6/whole genome sequencing.</title>
        <authorList>
            <person name="Kim M.K."/>
            <person name="Srinivasan S."/>
            <person name="Lee J.-J."/>
        </authorList>
    </citation>
    <scope>NUCLEOTIDE SEQUENCE [LARGE SCALE GENOMIC DNA]</scope>
    <source>
        <strain evidence="2 3">DY6</strain>
    </source>
</reference>
<dbReference type="PANTHER" id="PTHR35787">
    <property type="entry name" value="GLYCEROL UPTAKE OPERON ANTITERMINATOR REGULATORY PROTEIN"/>
    <property type="match status" value="1"/>
</dbReference>
<dbReference type="Gene3D" id="3.20.20.70">
    <property type="entry name" value="Aldolase class I"/>
    <property type="match status" value="1"/>
</dbReference>
<comment type="function">
    <text evidence="1">Regulates expression of the glpD operon. In the presence of glycerol 3-phosphate (G3P) causes antitermination of transcription of glpD at the inverted repeat of the leader region to enhance its transcription. Binds and stabilizes glpD leader mRNA.</text>
</comment>
<dbReference type="PIRSF" id="PIRSF016897">
    <property type="entry name" value="GlpP"/>
    <property type="match status" value="1"/>
</dbReference>
<evidence type="ECO:0000313" key="3">
    <source>
        <dbReference type="Proteomes" id="UP000076927"/>
    </source>
</evidence>
<dbReference type="SUPFAM" id="SSF110391">
    <property type="entry name" value="GlpP-like"/>
    <property type="match status" value="1"/>
</dbReference>
<organism evidence="2 3">
    <name type="scientific">Paenibacillus swuensis</name>
    <dbReference type="NCBI Taxonomy" id="1178515"/>
    <lineage>
        <taxon>Bacteria</taxon>
        <taxon>Bacillati</taxon>
        <taxon>Bacillota</taxon>
        <taxon>Bacilli</taxon>
        <taxon>Bacillales</taxon>
        <taxon>Paenibacillaceae</taxon>
        <taxon>Paenibacillus</taxon>
    </lineage>
</organism>
<dbReference type="EMBL" id="CP011388">
    <property type="protein sequence ID" value="ANE45030.1"/>
    <property type="molecule type" value="Genomic_DNA"/>
</dbReference>
<dbReference type="Proteomes" id="UP000076927">
    <property type="component" value="Chromosome"/>
</dbReference>
<dbReference type="AlphaFoldDB" id="A0A172TDD7"/>
<dbReference type="OrthoDB" id="9799580at2"/>
<dbReference type="Pfam" id="PF04309">
    <property type="entry name" value="G3P_antiterm"/>
    <property type="match status" value="1"/>
</dbReference>
<dbReference type="KEGG" id="pswu:SY83_00040"/>
<dbReference type="InterPro" id="IPR006699">
    <property type="entry name" value="GlpP"/>
</dbReference>
<dbReference type="GO" id="GO:0001072">
    <property type="term" value="F:transcription antitermination factor activity, RNA binding"/>
    <property type="evidence" value="ECO:0007669"/>
    <property type="project" value="TreeGrafter"/>
</dbReference>
<dbReference type="PATRIC" id="fig|1178515.4.peg.8"/>
<keyword evidence="1" id="KW-0319">Glycerol metabolism</keyword>
<keyword evidence="3" id="KW-1185">Reference proteome</keyword>
<dbReference type="GO" id="GO:0045893">
    <property type="term" value="P:positive regulation of DNA-templated transcription"/>
    <property type="evidence" value="ECO:0007669"/>
    <property type="project" value="TreeGrafter"/>
</dbReference>
<evidence type="ECO:0000256" key="1">
    <source>
        <dbReference type="PIRNR" id="PIRNR016897"/>
    </source>
</evidence>